<evidence type="ECO:0000259" key="3">
    <source>
        <dbReference type="PROSITE" id="PS50102"/>
    </source>
</evidence>
<evidence type="ECO:0000256" key="1">
    <source>
        <dbReference type="ARBA" id="ARBA00022884"/>
    </source>
</evidence>
<sequence length="105" mass="11975">MDQNQNNKIFIGNLPWTVRDEGLREIFSQFGEITDAVVIIDRRTNRSKGFGFVTFTEESAADAAIKAMHEQEVEGRNIIVNKARPREERRDNFGGNGGNDRGDRY</sequence>
<keyword evidence="1" id="KW-0694">RNA-binding</keyword>
<gene>
    <name evidence="4" type="ORF">COY14_02490</name>
</gene>
<dbReference type="InterPro" id="IPR052462">
    <property type="entry name" value="SLIRP/GR-RBP-like"/>
</dbReference>
<feature type="domain" description="RRM" evidence="3">
    <location>
        <begin position="7"/>
        <end position="85"/>
    </location>
</feature>
<proteinExistence type="predicted"/>
<accession>A0A2M7U461</accession>
<dbReference type="CDD" id="cd21608">
    <property type="entry name" value="RRM2_NsCP33_like"/>
    <property type="match status" value="1"/>
</dbReference>
<dbReference type="InterPro" id="IPR000504">
    <property type="entry name" value="RRM_dom"/>
</dbReference>
<comment type="caution">
    <text evidence="4">The sequence shown here is derived from an EMBL/GenBank/DDBJ whole genome shotgun (WGS) entry which is preliminary data.</text>
</comment>
<evidence type="ECO:0000256" key="2">
    <source>
        <dbReference type="SAM" id="MobiDB-lite"/>
    </source>
</evidence>
<feature type="region of interest" description="Disordered" evidence="2">
    <location>
        <begin position="79"/>
        <end position="105"/>
    </location>
</feature>
<dbReference type="InterPro" id="IPR012677">
    <property type="entry name" value="Nucleotide-bd_a/b_plait_sf"/>
</dbReference>
<dbReference type="PANTHER" id="PTHR48027">
    <property type="entry name" value="HETEROGENEOUS NUCLEAR RIBONUCLEOPROTEIN 87F-RELATED"/>
    <property type="match status" value="1"/>
</dbReference>
<evidence type="ECO:0000313" key="5">
    <source>
        <dbReference type="Proteomes" id="UP000230027"/>
    </source>
</evidence>
<dbReference type="Pfam" id="PF00076">
    <property type="entry name" value="RRM_1"/>
    <property type="match status" value="1"/>
</dbReference>
<dbReference type="EMBL" id="PFOD01000050">
    <property type="protein sequence ID" value="PIZ65400.1"/>
    <property type="molecule type" value="Genomic_DNA"/>
</dbReference>
<protein>
    <submittedName>
        <fullName evidence="4">RNA-binding protein</fullName>
    </submittedName>
</protein>
<dbReference type="InterPro" id="IPR035979">
    <property type="entry name" value="RBD_domain_sf"/>
</dbReference>
<dbReference type="SMART" id="SM00360">
    <property type="entry name" value="RRM"/>
    <property type="match status" value="1"/>
</dbReference>
<reference evidence="5" key="1">
    <citation type="submission" date="2017-09" db="EMBL/GenBank/DDBJ databases">
        <title>Depth-based differentiation of microbial function through sediment-hosted aquifers and enrichment of novel symbionts in the deep terrestrial subsurface.</title>
        <authorList>
            <person name="Probst A.J."/>
            <person name="Ladd B."/>
            <person name="Jarett J.K."/>
            <person name="Geller-Mcgrath D.E."/>
            <person name="Sieber C.M.K."/>
            <person name="Emerson J.B."/>
            <person name="Anantharaman K."/>
            <person name="Thomas B.C."/>
            <person name="Malmstrom R."/>
            <person name="Stieglmeier M."/>
            <person name="Klingl A."/>
            <person name="Woyke T."/>
            <person name="Ryan C.M."/>
            <person name="Banfield J.F."/>
        </authorList>
    </citation>
    <scope>NUCLEOTIDE SEQUENCE [LARGE SCALE GENOMIC DNA]</scope>
</reference>
<organism evidence="4 5">
    <name type="scientific">Candidatus Roizmanbacteria bacterium CG_4_10_14_0_2_um_filter_36_9</name>
    <dbReference type="NCBI Taxonomy" id="1974823"/>
    <lineage>
        <taxon>Bacteria</taxon>
        <taxon>Candidatus Roizmaniibacteriota</taxon>
    </lineage>
</organism>
<dbReference type="PROSITE" id="PS50102">
    <property type="entry name" value="RRM"/>
    <property type="match status" value="1"/>
</dbReference>
<dbReference type="AlphaFoldDB" id="A0A2M7U461"/>
<dbReference type="GO" id="GO:0003723">
    <property type="term" value="F:RNA binding"/>
    <property type="evidence" value="ECO:0007669"/>
    <property type="project" value="UniProtKB-KW"/>
</dbReference>
<dbReference type="InterPro" id="IPR048289">
    <property type="entry name" value="RRM2_NsCP33-like"/>
</dbReference>
<dbReference type="Gene3D" id="3.30.70.330">
    <property type="match status" value="1"/>
</dbReference>
<dbReference type="SUPFAM" id="SSF54928">
    <property type="entry name" value="RNA-binding domain, RBD"/>
    <property type="match status" value="1"/>
</dbReference>
<dbReference type="Proteomes" id="UP000230027">
    <property type="component" value="Unassembled WGS sequence"/>
</dbReference>
<evidence type="ECO:0000313" key="4">
    <source>
        <dbReference type="EMBL" id="PIZ65400.1"/>
    </source>
</evidence>
<name>A0A2M7U461_9BACT</name>